<protein>
    <recommendedName>
        <fullName evidence="2">PilZ domain-containing protein</fullName>
    </recommendedName>
</protein>
<keyword evidence="4" id="KW-1185">Reference proteome</keyword>
<name>A0A1Y1RWJ9_9SPIO</name>
<feature type="domain" description="PilZ" evidence="2">
    <location>
        <begin position="246"/>
        <end position="350"/>
    </location>
</feature>
<proteinExistence type="predicted"/>
<dbReference type="AlphaFoldDB" id="A0A1Y1RWJ9"/>
<dbReference type="EMBL" id="MWQY01000012">
    <property type="protein sequence ID" value="ORC34597.1"/>
    <property type="molecule type" value="Genomic_DNA"/>
</dbReference>
<sequence>MIEQMNEIAEEIPQDSRSEEDKGFARSSSDTPPKNVHTLNQKFLINKLNHLNFSSIPVELLFCSSEFAHTRSVMAHPQPCSSERCDFVWAEKAGPEGTVPSGYQLDSIRINLEDQQLIVIEPEDYQMGPEGLTFILPKQARIFEVDPEISETARDITCTVSQSGIAASGELVSFSESTLMVRLRDSAGIRWIEGDYPVHVTLSNSEEPVYSEICRVDSAFSSRSDRCFSLGIGATSVRRYRSRQFRSSRKSLEMSPRVSFRHPLSGRTIERRIGDLSGSGFSFLDEKGTCRLPAGLIIPRVELFFPDYADLKVKAQVIHHTPDSTEGSVRYGLCILDIDPQDHLVLLSLVHQSFDIYASLCKKVDLERLWRFFFESGFIYPEKYTLLQRQKEEIRASFEKLYTQRNNVARHFIYQKDDDILGHLSMVRFYERTWLLHHHASAGMRGRNAGISVLHQVGSYVNDSCRFGRMNLDYMMCYFRRENHFPNRIFGGLVDYAKDRKICSDDEVAYCSLRSENTDLREDPLWSLEEAKEDDYIRLNCFYEEVSGGLLLNAMHLPPFADLEISNREVREAYRELGILRDIQVRALKHNGRLTAIFIVNRSDTGINLSELTNSTTLFLLKPELISKEILSRAFTSLCREGVNSLSPVLVFPRESADKVGVEYEKIYVAWVMDTMIGDKYFEHIQSILRTVKP</sequence>
<feature type="compositionally biased region" description="Basic and acidic residues" evidence="1">
    <location>
        <begin position="14"/>
        <end position="24"/>
    </location>
</feature>
<dbReference type="Gene3D" id="2.40.10.220">
    <property type="entry name" value="predicted glycosyltransferase like domains"/>
    <property type="match status" value="1"/>
</dbReference>
<accession>A0A1Y1RWJ9</accession>
<reference evidence="3 4" key="1">
    <citation type="submission" date="2017-03" db="EMBL/GenBank/DDBJ databases">
        <title>Draft Genome sequence of Marispirochaeta sp. strain JC444.</title>
        <authorList>
            <person name="Shivani Y."/>
            <person name="Subhash Y."/>
            <person name="Sasikala C."/>
            <person name="Ramana C."/>
        </authorList>
    </citation>
    <scope>NUCLEOTIDE SEQUENCE [LARGE SCALE GENOMIC DNA]</scope>
    <source>
        <strain evidence="3 4">JC444</strain>
    </source>
</reference>
<evidence type="ECO:0000256" key="1">
    <source>
        <dbReference type="SAM" id="MobiDB-lite"/>
    </source>
</evidence>
<gene>
    <name evidence="3" type="ORF">B4O97_11625</name>
</gene>
<feature type="region of interest" description="Disordered" evidence="1">
    <location>
        <begin position="1"/>
        <end position="36"/>
    </location>
</feature>
<evidence type="ECO:0000313" key="4">
    <source>
        <dbReference type="Proteomes" id="UP000192343"/>
    </source>
</evidence>
<evidence type="ECO:0000259" key="2">
    <source>
        <dbReference type="Pfam" id="PF07238"/>
    </source>
</evidence>
<organism evidence="3 4">
    <name type="scientific">Marispirochaeta aestuarii</name>
    <dbReference type="NCBI Taxonomy" id="1963862"/>
    <lineage>
        <taxon>Bacteria</taxon>
        <taxon>Pseudomonadati</taxon>
        <taxon>Spirochaetota</taxon>
        <taxon>Spirochaetia</taxon>
        <taxon>Spirochaetales</taxon>
        <taxon>Spirochaetaceae</taxon>
        <taxon>Marispirochaeta</taxon>
    </lineage>
</organism>
<dbReference type="STRING" id="1963862.B4O97_11625"/>
<evidence type="ECO:0000313" key="3">
    <source>
        <dbReference type="EMBL" id="ORC34597.1"/>
    </source>
</evidence>
<comment type="caution">
    <text evidence="3">The sequence shown here is derived from an EMBL/GenBank/DDBJ whole genome shotgun (WGS) entry which is preliminary data.</text>
</comment>
<dbReference type="Proteomes" id="UP000192343">
    <property type="component" value="Unassembled WGS sequence"/>
</dbReference>
<dbReference type="Pfam" id="PF07238">
    <property type="entry name" value="PilZ"/>
    <property type="match status" value="1"/>
</dbReference>
<dbReference type="InterPro" id="IPR009875">
    <property type="entry name" value="PilZ_domain"/>
</dbReference>
<feature type="compositionally biased region" description="Polar residues" evidence="1">
    <location>
        <begin position="26"/>
        <end position="36"/>
    </location>
</feature>
<dbReference type="GO" id="GO:0035438">
    <property type="term" value="F:cyclic-di-GMP binding"/>
    <property type="evidence" value="ECO:0007669"/>
    <property type="project" value="InterPro"/>
</dbReference>